<sequence length="264" mass="30334">MENPADILNAQQNSIIDERVIQLSHIQDDYITQHPELQQILNDFITELLNHKPQDITTFAREYFSKSSPTPSLNPLALIGPSGVGKSTLIKALMNQFPGVFEFSISSTTRKPRGAEQNGVEYYFITKEEFKSKIEAGDFIEWAEVHENYYGTSKAAVEDIKSRGKICILDIDVQGAIKIYDANIEFNRVFVMPKTIKDLEDRLRGRGTDNDDTLRIRLRNAELEINTARSNPSVFPHFITNDDLDEAYKDLLRLIYRYYAHLKR</sequence>
<feature type="domain" description="Guanylate kinase-like" evidence="7">
    <location>
        <begin position="73"/>
        <end position="256"/>
    </location>
</feature>
<dbReference type="Gene3D" id="1.20.890.10">
    <property type="entry name" value="cAMP-dependent protein kinase regulatory subunit, dimerization-anchoring domain"/>
    <property type="match status" value="1"/>
</dbReference>
<protein>
    <recommendedName>
        <fullName evidence="2">guanylate kinase</fullName>
        <ecNumber evidence="2">2.7.4.8</ecNumber>
    </recommendedName>
</protein>
<dbReference type="InterPro" id="IPR020590">
    <property type="entry name" value="Guanylate_kinase_CS"/>
</dbReference>
<evidence type="ECO:0000256" key="6">
    <source>
        <dbReference type="ARBA" id="ARBA00022840"/>
    </source>
</evidence>
<evidence type="ECO:0000313" key="8">
    <source>
        <dbReference type="EMBL" id="CAG9325216.1"/>
    </source>
</evidence>
<dbReference type="InterPro" id="IPR027417">
    <property type="entry name" value="P-loop_NTPase"/>
</dbReference>
<dbReference type="SUPFAM" id="SSF47391">
    <property type="entry name" value="Dimerization-anchoring domain of cAMP-dependent PK regulatory subunit"/>
    <property type="match status" value="1"/>
</dbReference>
<evidence type="ECO:0000256" key="3">
    <source>
        <dbReference type="ARBA" id="ARBA00022679"/>
    </source>
</evidence>
<dbReference type="SMART" id="SM00394">
    <property type="entry name" value="RIIa"/>
    <property type="match status" value="1"/>
</dbReference>
<dbReference type="Pfam" id="PF00625">
    <property type="entry name" value="Guanylate_kin"/>
    <property type="match status" value="1"/>
</dbReference>
<dbReference type="InterPro" id="IPR008144">
    <property type="entry name" value="Guanylate_kin-like_dom"/>
</dbReference>
<dbReference type="PANTHER" id="PTHR23117:SF13">
    <property type="entry name" value="GUANYLATE KINASE"/>
    <property type="match status" value="1"/>
</dbReference>
<evidence type="ECO:0000256" key="2">
    <source>
        <dbReference type="ARBA" id="ARBA00012961"/>
    </source>
</evidence>
<evidence type="ECO:0000313" key="9">
    <source>
        <dbReference type="Proteomes" id="UP001162131"/>
    </source>
</evidence>
<dbReference type="EMBL" id="CAJZBQ010000037">
    <property type="protein sequence ID" value="CAG9325216.1"/>
    <property type="molecule type" value="Genomic_DNA"/>
</dbReference>
<dbReference type="PANTHER" id="PTHR23117">
    <property type="entry name" value="GUANYLATE KINASE-RELATED"/>
    <property type="match status" value="1"/>
</dbReference>
<dbReference type="GO" id="GO:0005829">
    <property type="term" value="C:cytosol"/>
    <property type="evidence" value="ECO:0007669"/>
    <property type="project" value="TreeGrafter"/>
</dbReference>
<gene>
    <name evidence="8" type="ORF">BSTOLATCC_MIC37962</name>
</gene>
<name>A0AAU9JU30_9CILI</name>
<dbReference type="CDD" id="cd22973">
    <property type="entry name" value="DD_CATIP"/>
    <property type="match status" value="1"/>
</dbReference>
<dbReference type="CDD" id="cd00071">
    <property type="entry name" value="GMPK"/>
    <property type="match status" value="1"/>
</dbReference>
<organism evidence="8 9">
    <name type="scientific">Blepharisma stoltei</name>
    <dbReference type="NCBI Taxonomy" id="1481888"/>
    <lineage>
        <taxon>Eukaryota</taxon>
        <taxon>Sar</taxon>
        <taxon>Alveolata</taxon>
        <taxon>Ciliophora</taxon>
        <taxon>Postciliodesmatophora</taxon>
        <taxon>Heterotrichea</taxon>
        <taxon>Heterotrichida</taxon>
        <taxon>Blepharismidae</taxon>
        <taxon>Blepharisma</taxon>
    </lineage>
</organism>
<evidence type="ECO:0000256" key="4">
    <source>
        <dbReference type="ARBA" id="ARBA00022741"/>
    </source>
</evidence>
<accession>A0AAU9JU30</accession>
<dbReference type="NCBIfam" id="TIGR03263">
    <property type="entry name" value="guanyl_kin"/>
    <property type="match status" value="1"/>
</dbReference>
<dbReference type="EC" id="2.7.4.8" evidence="2"/>
<dbReference type="PROSITE" id="PS00856">
    <property type="entry name" value="GUANYLATE_KINASE_1"/>
    <property type="match status" value="1"/>
</dbReference>
<keyword evidence="6" id="KW-0067">ATP-binding</keyword>
<dbReference type="SUPFAM" id="SSF52540">
    <property type="entry name" value="P-loop containing nucleoside triphosphate hydrolases"/>
    <property type="match status" value="1"/>
</dbReference>
<evidence type="ECO:0000256" key="1">
    <source>
        <dbReference type="ARBA" id="ARBA00005790"/>
    </source>
</evidence>
<dbReference type="SMART" id="SM00072">
    <property type="entry name" value="GuKc"/>
    <property type="match status" value="1"/>
</dbReference>
<dbReference type="FunFam" id="3.40.50.300:FF:000776">
    <property type="entry name" value="Guanylate kinase 2"/>
    <property type="match status" value="1"/>
</dbReference>
<keyword evidence="5" id="KW-0418">Kinase</keyword>
<proteinExistence type="inferred from homology"/>
<keyword evidence="9" id="KW-1185">Reference proteome</keyword>
<dbReference type="Gene3D" id="3.40.50.300">
    <property type="entry name" value="P-loop containing nucleotide triphosphate hydrolases"/>
    <property type="match status" value="1"/>
</dbReference>
<dbReference type="Proteomes" id="UP001162131">
    <property type="component" value="Unassembled WGS sequence"/>
</dbReference>
<comment type="similarity">
    <text evidence="1">Belongs to the guanylate kinase family.</text>
</comment>
<dbReference type="GO" id="GO:0005524">
    <property type="term" value="F:ATP binding"/>
    <property type="evidence" value="ECO:0007669"/>
    <property type="project" value="UniProtKB-KW"/>
</dbReference>
<dbReference type="Pfam" id="PF02197">
    <property type="entry name" value="RIIa"/>
    <property type="match status" value="1"/>
</dbReference>
<evidence type="ECO:0000259" key="7">
    <source>
        <dbReference type="PROSITE" id="PS50052"/>
    </source>
</evidence>
<dbReference type="FunFam" id="3.30.63.10:FF:000002">
    <property type="entry name" value="Guanylate kinase 1"/>
    <property type="match status" value="1"/>
</dbReference>
<keyword evidence="4" id="KW-0547">Nucleotide-binding</keyword>
<dbReference type="GO" id="GO:0004385">
    <property type="term" value="F:GMP kinase activity"/>
    <property type="evidence" value="ECO:0007669"/>
    <property type="project" value="UniProtKB-EC"/>
</dbReference>
<dbReference type="PROSITE" id="PS50052">
    <property type="entry name" value="GUANYLATE_KINASE_2"/>
    <property type="match status" value="1"/>
</dbReference>
<reference evidence="8" key="1">
    <citation type="submission" date="2021-09" db="EMBL/GenBank/DDBJ databases">
        <authorList>
            <consortium name="AG Swart"/>
            <person name="Singh M."/>
            <person name="Singh A."/>
            <person name="Seah K."/>
            <person name="Emmerich C."/>
        </authorList>
    </citation>
    <scope>NUCLEOTIDE SEQUENCE</scope>
    <source>
        <strain evidence="8">ATCC30299</strain>
    </source>
</reference>
<dbReference type="InterPro" id="IPR003117">
    <property type="entry name" value="cAMP_dep_PK_reg_su_I/II_a/b"/>
</dbReference>
<evidence type="ECO:0000256" key="5">
    <source>
        <dbReference type="ARBA" id="ARBA00022777"/>
    </source>
</evidence>
<keyword evidence="3" id="KW-0808">Transferase</keyword>
<comment type="caution">
    <text evidence="8">The sequence shown here is derived from an EMBL/GenBank/DDBJ whole genome shotgun (WGS) entry which is preliminary data.</text>
</comment>
<dbReference type="Gene3D" id="3.30.63.10">
    <property type="entry name" value="Guanylate Kinase phosphate binding domain"/>
    <property type="match status" value="1"/>
</dbReference>
<dbReference type="InterPro" id="IPR008145">
    <property type="entry name" value="GK/Ca_channel_bsu"/>
</dbReference>
<dbReference type="InterPro" id="IPR017665">
    <property type="entry name" value="Guanylate_kinase"/>
</dbReference>
<dbReference type="AlphaFoldDB" id="A0AAU9JU30"/>
<dbReference type="InterPro" id="IPR047501">
    <property type="entry name" value="DD_CATIP"/>
</dbReference>